<reference evidence="1" key="1">
    <citation type="submission" date="2022-12" db="EMBL/GenBank/DDBJ databases">
        <title>Genome Sequence of Lasiodiplodia mahajangana.</title>
        <authorList>
            <person name="Buettner E."/>
        </authorList>
    </citation>
    <scope>NUCLEOTIDE SEQUENCE</scope>
    <source>
        <strain evidence="1">VT137</strain>
    </source>
</reference>
<dbReference type="EMBL" id="JAPUUL010000123">
    <property type="protein sequence ID" value="KAJ8132482.1"/>
    <property type="molecule type" value="Genomic_DNA"/>
</dbReference>
<keyword evidence="2" id="KW-1185">Reference proteome</keyword>
<sequence>MNSKDAANKVKNSVLGNDPRWIRPKDDEEEGNRIRALRNSLRGRRRQENAAHSAPQNVNAVATGHNNAFASTLEDGSLGGTTIAHSYRSSAEESQHHPNHTSLNRLGTTDTGVFTTAADTVPSSRFSFFGRLSSPRQDRQDTGLTTSTDISITSVLQEKLSFLSLSKRKRIVKVFKRYTFPKNLDAQRASDIRPSLYQGPEFQSPADRINDPFSATHAVPGDFLNAELFTRRHQCASQSPTHEAGLCWCKVADNIFRMQRLWATFQVPGSIFDPNLTTRDLFGNTMFHHLATKEDIQDQFLHLVSQALHNPRLPIRYSNTAGQTFLHVLHRSWFQEGSRLNELFHMLQTSSFNVFATDVYGRSFYHMMRLRGSTQYPGRPTDIYRMNRRDAFGMKPIDTQPSPSSNHAFSHNQTTQGTSTTTSAALGRSIPRINTQTGATEENLHVHTELLKVLVSAVGVDHASSPNPQNEDSQGRNGFHCLAEVNLCLSPGTPNHNSRVYIKEEHRPACQGHNKRKHNDDEKIDLPRTTANNQRLDYIRGLIIAGVDANQYDKQGNTPLMSFVVNSSDATKYEKEESEIVIRALVQEAGAKLESRNRNGETVLHLAARYGKPSALRVLLELGANPHTRNAQGFGILEVIDNLYATTERDDKNNARFEASRAVLTRTSDCAVQNPTLVEEWKIPS</sequence>
<gene>
    <name evidence="1" type="ORF">O1611_g1141</name>
</gene>
<protein>
    <submittedName>
        <fullName evidence="1">Uncharacterized protein</fullName>
    </submittedName>
</protein>
<proteinExistence type="predicted"/>
<organism evidence="1 2">
    <name type="scientific">Lasiodiplodia mahajangana</name>
    <dbReference type="NCBI Taxonomy" id="1108764"/>
    <lineage>
        <taxon>Eukaryota</taxon>
        <taxon>Fungi</taxon>
        <taxon>Dikarya</taxon>
        <taxon>Ascomycota</taxon>
        <taxon>Pezizomycotina</taxon>
        <taxon>Dothideomycetes</taxon>
        <taxon>Dothideomycetes incertae sedis</taxon>
        <taxon>Botryosphaeriales</taxon>
        <taxon>Botryosphaeriaceae</taxon>
        <taxon>Lasiodiplodia</taxon>
    </lineage>
</organism>
<dbReference type="Proteomes" id="UP001153332">
    <property type="component" value="Unassembled WGS sequence"/>
</dbReference>
<comment type="caution">
    <text evidence="1">The sequence shown here is derived from an EMBL/GenBank/DDBJ whole genome shotgun (WGS) entry which is preliminary data.</text>
</comment>
<name>A0ACC2JYR3_9PEZI</name>
<accession>A0ACC2JYR3</accession>
<evidence type="ECO:0000313" key="1">
    <source>
        <dbReference type="EMBL" id="KAJ8132482.1"/>
    </source>
</evidence>
<evidence type="ECO:0000313" key="2">
    <source>
        <dbReference type="Proteomes" id="UP001153332"/>
    </source>
</evidence>